<name>A0AAD9RFY3_9HYME</name>
<accession>A0AAD9RFY3</accession>
<gene>
    <name evidence="1" type="ORF">KPH14_011157</name>
</gene>
<evidence type="ECO:0000313" key="2">
    <source>
        <dbReference type="Proteomes" id="UP001258017"/>
    </source>
</evidence>
<dbReference type="Proteomes" id="UP001258017">
    <property type="component" value="Unassembled WGS sequence"/>
</dbReference>
<organism evidence="1 2">
    <name type="scientific">Odynerus spinipes</name>
    <dbReference type="NCBI Taxonomy" id="1348599"/>
    <lineage>
        <taxon>Eukaryota</taxon>
        <taxon>Metazoa</taxon>
        <taxon>Ecdysozoa</taxon>
        <taxon>Arthropoda</taxon>
        <taxon>Hexapoda</taxon>
        <taxon>Insecta</taxon>
        <taxon>Pterygota</taxon>
        <taxon>Neoptera</taxon>
        <taxon>Endopterygota</taxon>
        <taxon>Hymenoptera</taxon>
        <taxon>Apocrita</taxon>
        <taxon>Aculeata</taxon>
        <taxon>Vespoidea</taxon>
        <taxon>Vespidae</taxon>
        <taxon>Eumeninae</taxon>
        <taxon>Odynerus</taxon>
    </lineage>
</organism>
<protein>
    <submittedName>
        <fullName evidence="1">Uncharacterized protein</fullName>
    </submittedName>
</protein>
<dbReference type="AlphaFoldDB" id="A0AAD9RFY3"/>
<keyword evidence="2" id="KW-1185">Reference proteome</keyword>
<dbReference type="EMBL" id="JAIFRP010000130">
    <property type="protein sequence ID" value="KAK2578953.1"/>
    <property type="molecule type" value="Genomic_DNA"/>
</dbReference>
<proteinExistence type="predicted"/>
<comment type="caution">
    <text evidence="1">The sequence shown here is derived from an EMBL/GenBank/DDBJ whole genome shotgun (WGS) entry which is preliminary data.</text>
</comment>
<evidence type="ECO:0000313" key="1">
    <source>
        <dbReference type="EMBL" id="KAK2578953.1"/>
    </source>
</evidence>
<reference evidence="1" key="2">
    <citation type="journal article" date="2023" name="Commun. Biol.">
        <title>Intrasexual cuticular hydrocarbon dimorphism in a wasp sheds light on hydrocarbon biosynthesis genes in Hymenoptera.</title>
        <authorList>
            <person name="Moris V.C."/>
            <person name="Podsiadlowski L."/>
            <person name="Martin S."/>
            <person name="Oeyen J.P."/>
            <person name="Donath A."/>
            <person name="Petersen M."/>
            <person name="Wilbrandt J."/>
            <person name="Misof B."/>
            <person name="Liedtke D."/>
            <person name="Thamm M."/>
            <person name="Scheiner R."/>
            <person name="Schmitt T."/>
            <person name="Niehuis O."/>
        </authorList>
    </citation>
    <scope>NUCLEOTIDE SEQUENCE</scope>
    <source>
        <strain evidence="1">GBR_01_08_01A</strain>
    </source>
</reference>
<reference evidence="1" key="1">
    <citation type="submission" date="2021-08" db="EMBL/GenBank/DDBJ databases">
        <authorList>
            <person name="Misof B."/>
            <person name="Oliver O."/>
            <person name="Podsiadlowski L."/>
            <person name="Donath A."/>
            <person name="Peters R."/>
            <person name="Mayer C."/>
            <person name="Rust J."/>
            <person name="Gunkel S."/>
            <person name="Lesny P."/>
            <person name="Martin S."/>
            <person name="Oeyen J.P."/>
            <person name="Petersen M."/>
            <person name="Panagiotis P."/>
            <person name="Wilbrandt J."/>
            <person name="Tanja T."/>
        </authorList>
    </citation>
    <scope>NUCLEOTIDE SEQUENCE</scope>
    <source>
        <strain evidence="1">GBR_01_08_01A</strain>
        <tissue evidence="1">Thorax + abdomen</tissue>
    </source>
</reference>
<sequence>MWLEPFPQHRRTVIRSNGIATIFIGTKYKTKQTCRHLFHDVSLTDLLVHVDSERLTATVGRKVEHNVGGTFRDSREILC</sequence>